<keyword evidence="3" id="KW-1185">Reference proteome</keyword>
<proteinExistence type="inferred from homology"/>
<dbReference type="SUPFAM" id="SSF51556">
    <property type="entry name" value="Metallo-dependent hydrolases"/>
    <property type="match status" value="1"/>
</dbReference>
<comment type="caution">
    <text evidence="2">The sequence shown here is derived from an EMBL/GenBank/DDBJ whole genome shotgun (WGS) entry which is preliminary data.</text>
</comment>
<name>A0ABQ5KZV5_9EUKA</name>
<dbReference type="EMBL" id="BQXS01005540">
    <property type="protein sequence ID" value="GKT37961.1"/>
    <property type="molecule type" value="Genomic_DNA"/>
</dbReference>
<sequence length="227" mass="25029">MTMNMTAPTHLSEIPDIISKGVRSFKIYLAYDGIRLTSAQLIPALEAIARHKGIAIVHAETHDMIMSEQQKVKSKGLSHPKHHCGCHPAIGEELAIHAFGTIAQHTDCDGHIVHISTDRGSTIAHEYGCTWEVCLHHLLLDESRSSGEDDFIRSACHSMSPPLRPLSDALPLKGILCNPSDPRGKDVFVVTDHCPFTHPQRFGKATRAKRLSRAYSTIISSSSRCRL</sequence>
<dbReference type="InterPro" id="IPR050378">
    <property type="entry name" value="Metallo-dep_Hydrolases_sf"/>
</dbReference>
<dbReference type="Proteomes" id="UP001057375">
    <property type="component" value="Unassembled WGS sequence"/>
</dbReference>
<dbReference type="PANTHER" id="PTHR11647">
    <property type="entry name" value="HYDRANTOINASE/DIHYDROPYRIMIDINASE FAMILY MEMBER"/>
    <property type="match status" value="1"/>
</dbReference>
<organism evidence="2 3">
    <name type="scientific">Aduncisulcus paluster</name>
    <dbReference type="NCBI Taxonomy" id="2918883"/>
    <lineage>
        <taxon>Eukaryota</taxon>
        <taxon>Metamonada</taxon>
        <taxon>Carpediemonas-like organisms</taxon>
        <taxon>Aduncisulcus</taxon>
    </lineage>
</organism>
<feature type="non-terminal residue" evidence="2">
    <location>
        <position position="227"/>
    </location>
</feature>
<protein>
    <submittedName>
        <fullName evidence="2">Uncharacterized protein</fullName>
    </submittedName>
</protein>
<evidence type="ECO:0000256" key="1">
    <source>
        <dbReference type="ARBA" id="ARBA00008829"/>
    </source>
</evidence>
<dbReference type="Gene3D" id="3.20.20.140">
    <property type="entry name" value="Metal-dependent hydrolases"/>
    <property type="match status" value="1"/>
</dbReference>
<gene>
    <name evidence="2" type="ORF">ADUPG1_003899</name>
</gene>
<dbReference type="InterPro" id="IPR032466">
    <property type="entry name" value="Metal_Hydrolase"/>
</dbReference>
<evidence type="ECO:0000313" key="3">
    <source>
        <dbReference type="Proteomes" id="UP001057375"/>
    </source>
</evidence>
<accession>A0ABQ5KZV5</accession>
<comment type="similarity">
    <text evidence="1">Belongs to the metallo-dependent hydrolases superfamily. Hydantoinase/dihydropyrimidinase family.</text>
</comment>
<dbReference type="PANTHER" id="PTHR11647:SF1">
    <property type="entry name" value="COLLAPSIN RESPONSE MEDIATOR PROTEIN"/>
    <property type="match status" value="1"/>
</dbReference>
<reference evidence="2" key="1">
    <citation type="submission" date="2022-03" db="EMBL/GenBank/DDBJ databases">
        <title>Draft genome sequence of Aduncisulcus paluster, a free-living microaerophilic Fornicata.</title>
        <authorList>
            <person name="Yuyama I."/>
            <person name="Kume K."/>
            <person name="Tamura T."/>
            <person name="Inagaki Y."/>
            <person name="Hashimoto T."/>
        </authorList>
    </citation>
    <scope>NUCLEOTIDE SEQUENCE</scope>
    <source>
        <strain evidence="2">NY0171</strain>
    </source>
</reference>
<evidence type="ECO:0000313" key="2">
    <source>
        <dbReference type="EMBL" id="GKT37961.1"/>
    </source>
</evidence>